<dbReference type="EMBL" id="CP012040">
    <property type="protein sequence ID" value="AKP54178.1"/>
    <property type="molecule type" value="Genomic_DNA"/>
</dbReference>
<keyword evidence="1" id="KW-1133">Transmembrane helix</keyword>
<gene>
    <name evidence="2" type="ORF">CA2015_4856</name>
</gene>
<protein>
    <submittedName>
        <fullName evidence="2">Uncharacterized protein</fullName>
    </submittedName>
</protein>
<proteinExistence type="predicted"/>
<evidence type="ECO:0000313" key="3">
    <source>
        <dbReference type="Proteomes" id="UP000036520"/>
    </source>
</evidence>
<reference evidence="2 3" key="1">
    <citation type="submission" date="2015-07" db="EMBL/GenBank/DDBJ databases">
        <authorList>
            <person name="Kim K.M."/>
        </authorList>
    </citation>
    <scope>NUCLEOTIDE SEQUENCE [LARGE SCALE GENOMIC DNA]</scope>
    <source>
        <strain evidence="2 3">KCTC 12363</strain>
    </source>
</reference>
<keyword evidence="1" id="KW-0472">Membrane</keyword>
<name>A0A0H4PM64_9BACT</name>
<dbReference type="RefSeq" id="WP_157470588.1">
    <property type="nucleotide sequence ID" value="NZ_CP012040.1"/>
</dbReference>
<evidence type="ECO:0000313" key="2">
    <source>
        <dbReference type="EMBL" id="AKP54178.1"/>
    </source>
</evidence>
<dbReference type="OrthoDB" id="667398at2"/>
<evidence type="ECO:0000256" key="1">
    <source>
        <dbReference type="SAM" id="Phobius"/>
    </source>
</evidence>
<feature type="transmembrane region" description="Helical" evidence="1">
    <location>
        <begin position="75"/>
        <end position="93"/>
    </location>
</feature>
<dbReference type="STRING" id="320787.CA2015_4856"/>
<organism evidence="2 3">
    <name type="scientific">Cyclobacterium amurskyense</name>
    <dbReference type="NCBI Taxonomy" id="320787"/>
    <lineage>
        <taxon>Bacteria</taxon>
        <taxon>Pseudomonadati</taxon>
        <taxon>Bacteroidota</taxon>
        <taxon>Cytophagia</taxon>
        <taxon>Cytophagales</taxon>
        <taxon>Cyclobacteriaceae</taxon>
        <taxon>Cyclobacterium</taxon>
    </lineage>
</organism>
<accession>A0A0H4PM64</accession>
<dbReference type="AlphaFoldDB" id="A0A0H4PM64"/>
<dbReference type="Proteomes" id="UP000036520">
    <property type="component" value="Chromosome"/>
</dbReference>
<sequence>MEKGIFKDLMKKFAAGHSTLEEEAFLIKNSTDKKSLETQWLRYVNGKKKIPAADLNAKVLEAINKKEKKSQNRKLVVGFMTIAASLLLLLIYFKPEPIPETKSLAEKQALLKEALAMFDNISINKKNKKVLYEDEIIIIYATSE</sequence>
<keyword evidence="1" id="KW-0812">Transmembrane</keyword>
<keyword evidence="3" id="KW-1185">Reference proteome</keyword>
<dbReference type="KEGG" id="camu:CA2015_4856"/>